<feature type="compositionally biased region" description="Basic residues" evidence="1">
    <location>
        <begin position="1506"/>
        <end position="1517"/>
    </location>
</feature>
<protein>
    <submittedName>
        <fullName evidence="3">Uncharacterized protein</fullName>
    </submittedName>
</protein>
<feature type="compositionally biased region" description="Gly residues" evidence="1">
    <location>
        <begin position="1476"/>
        <end position="1485"/>
    </location>
</feature>
<accession>A0A8J4GLK5</accession>
<feature type="region of interest" description="Disordered" evidence="1">
    <location>
        <begin position="343"/>
        <end position="424"/>
    </location>
</feature>
<feature type="compositionally biased region" description="Gly residues" evidence="1">
    <location>
        <begin position="1141"/>
        <end position="1150"/>
    </location>
</feature>
<dbReference type="Proteomes" id="UP000747110">
    <property type="component" value="Unassembled WGS sequence"/>
</dbReference>
<feature type="compositionally biased region" description="Gly residues" evidence="1">
    <location>
        <begin position="384"/>
        <end position="397"/>
    </location>
</feature>
<evidence type="ECO:0000313" key="2">
    <source>
        <dbReference type="EMBL" id="GIL85632.1"/>
    </source>
</evidence>
<feature type="region of interest" description="Disordered" evidence="1">
    <location>
        <begin position="728"/>
        <end position="763"/>
    </location>
</feature>
<evidence type="ECO:0000313" key="3">
    <source>
        <dbReference type="EMBL" id="GIM09414.1"/>
    </source>
</evidence>
<feature type="region of interest" description="Disordered" evidence="1">
    <location>
        <begin position="144"/>
        <end position="195"/>
    </location>
</feature>
<feature type="region of interest" description="Disordered" evidence="1">
    <location>
        <begin position="1"/>
        <end position="68"/>
    </location>
</feature>
<feature type="region of interest" description="Disordered" evidence="1">
    <location>
        <begin position="899"/>
        <end position="924"/>
    </location>
</feature>
<feature type="region of interest" description="Disordered" evidence="1">
    <location>
        <begin position="939"/>
        <end position="1019"/>
    </location>
</feature>
<evidence type="ECO:0000256" key="1">
    <source>
        <dbReference type="SAM" id="MobiDB-lite"/>
    </source>
</evidence>
<dbReference type="EMBL" id="BNCQ01000031">
    <property type="protein sequence ID" value="GIM09414.1"/>
    <property type="molecule type" value="Genomic_DNA"/>
</dbReference>
<comment type="caution">
    <text evidence="3">The sequence shown here is derived from an EMBL/GenBank/DDBJ whole genome shotgun (WGS) entry which is preliminary data.</text>
</comment>
<feature type="region of interest" description="Disordered" evidence="1">
    <location>
        <begin position="301"/>
        <end position="320"/>
    </location>
</feature>
<feature type="region of interest" description="Disordered" evidence="1">
    <location>
        <begin position="1046"/>
        <end position="1074"/>
    </location>
</feature>
<feature type="compositionally biased region" description="Gly residues" evidence="1">
    <location>
        <begin position="1"/>
        <end position="17"/>
    </location>
</feature>
<evidence type="ECO:0000313" key="4">
    <source>
        <dbReference type="Proteomes" id="UP000722791"/>
    </source>
</evidence>
<feature type="region of interest" description="Disordered" evidence="1">
    <location>
        <begin position="1472"/>
        <end position="1517"/>
    </location>
</feature>
<feature type="region of interest" description="Disordered" evidence="1">
    <location>
        <begin position="1138"/>
        <end position="1164"/>
    </location>
</feature>
<keyword evidence="5" id="KW-1185">Reference proteome</keyword>
<dbReference type="EMBL" id="BNCP01000033">
    <property type="protein sequence ID" value="GIL85632.1"/>
    <property type="molecule type" value="Genomic_DNA"/>
</dbReference>
<dbReference type="OrthoDB" id="10518158at2759"/>
<feature type="compositionally biased region" description="Low complexity" evidence="1">
    <location>
        <begin position="679"/>
        <end position="706"/>
    </location>
</feature>
<proteinExistence type="predicted"/>
<organism evidence="3 4">
    <name type="scientific">Volvox reticuliferus</name>
    <dbReference type="NCBI Taxonomy" id="1737510"/>
    <lineage>
        <taxon>Eukaryota</taxon>
        <taxon>Viridiplantae</taxon>
        <taxon>Chlorophyta</taxon>
        <taxon>core chlorophytes</taxon>
        <taxon>Chlorophyceae</taxon>
        <taxon>CS clade</taxon>
        <taxon>Chlamydomonadales</taxon>
        <taxon>Volvocaceae</taxon>
        <taxon>Volvox</taxon>
    </lineage>
</organism>
<feature type="compositionally biased region" description="Gly residues" evidence="1">
    <location>
        <begin position="404"/>
        <end position="422"/>
    </location>
</feature>
<dbReference type="Proteomes" id="UP000722791">
    <property type="component" value="Unassembled WGS sequence"/>
</dbReference>
<feature type="compositionally biased region" description="Basic residues" evidence="1">
    <location>
        <begin position="164"/>
        <end position="174"/>
    </location>
</feature>
<name>A0A8J4GLK5_9CHLO</name>
<sequence>MSHGSDGGGAMRTPGGGRARRRLSDGGSEGSTPASLGYRRGRGGSGKKQGRSGRGLTPGTQVGVGVSVGSGAGHRLRLPIVPRHATPSLDIGVVNSRPGTAPSVRRHITTAREYHAEGAGASIHAQHQPFRGPWRARRTQVYDGTEDNNLSPDEAQSDDSGSGRQHRMGACRQRKGGDGNVSGEEAGSGLAQGLSPGRAGSCGAFGEGLEAALEDSISSERDSGQLQRRRCVWQRRRRQAHAVGEDDDELADVACVDAAGGGMEASNGSEGSRGLAAEGLLPSPAEAVPHVGRRRLRRALVNDEDGDMHGTTAGGEPPPLPTAEAHQIAAAVPIKIKLFRPCAAQGGPTHPPHRTCQPADPSSRSPSPVPIPRRPFTGRELGLRTGGSGAVGTGASGGSSTPGAGAGLGTGAGPGPGAGGSHGLKLRLKLPVGTFPQPPNPHPDPPQSLADPHCGTCPAVAGSHAAVRGGSQGPSGGTQLPEERVSLRDVAVIPRGTIAAHAPRPTAIIALTSFPQPVQQHTGDLTPVGHGPMPASLRELEPRIPNAELQAEVSTYGANATVGLECNAASEAIPQLDGAGDLDEDSYDVMGSGRTSNSAPDGCHQSPPAASMSLSARLRHNLRSDLFPSARGAGGEACAAFLSALEPTSPRTAGVLTSSLSRIPGGSPKAIDLDGPADTGPSPTSLLSFPPTQLQQQQPQQSTQMLQPDTAITAFLPQQQPARPGHLSILQKLPPEPSAGAVPPLSSPSGHHPQNLHMPTSATQDYPWQQSDVVSREAQVRIPQALASPEAATPFLFNQPQQQPQPNQFQSLQEMNRANILAVPAAGGPAAPASLQAIASAGRTLAPASEPAAQQDTCNKAFQRRLPMPASEAVVAAAEHQGQHSNVALGQVHAGSTRSVAAAPSLQPLPQVRQTGENAGSDAAAEAGAMEIAGAAPGAALGPSSAPQFVSPASPGLDGSSAVPAALPSTGRGAGISPPALLVPPPPRSVSGGGAAVPAKRGADGAAKAAPVRPGPGRPHVVKSISEAVPDAQKAVGLMPLGAHRTAQQSVATPKGSLSRMIPGRQGQQQRTPPSGLLAAAKQQQVATPTGLAGSRPVAGLAAAANAGMGRTLGARVPGADGGGASPTAGVVTRSTAGPQFAGGSGGGLNGMASRPPHPHPALQQGESMVLGSVSGTASGLVQAPSKVSTPVSVPLAQAPHQQHATPDGATAIQLAIRTAIAGTLQRYDMPPPSNTPTTMLTAAAAAPPLLPTAASPSVSAVAIIGSAISAGSAAPPAPKQRLPLPRLLSPWEIRDIPLLVTALRRGLAESPYHDDVPFTVRDPEHALEQLEEALTVLEHPAFAAAPTGPALLAPSADCTLMASGALATAGASGDVEGVGVGPSVSGMPMGPPPRPLPLAARAPPAVAAASSRAAPYPTIRFASDAELPPVWRQLRDRLAAQRAQSPGPGSTAIGTTLDGDTVEQIAETDPAASAGVGGPGGPGGGRHHPQRSAGRAGAAQPVSKKMAKLRKGLGLS</sequence>
<feature type="region of interest" description="Disordered" evidence="1">
    <location>
        <begin position="655"/>
        <end position="706"/>
    </location>
</feature>
<reference evidence="3" key="1">
    <citation type="journal article" date="2021" name="Proc. Natl. Acad. Sci. U.S.A.">
        <title>Three genomes in the algal genus Volvox reveal the fate of a haploid sex-determining region after a transition to homothallism.</title>
        <authorList>
            <person name="Yamamoto K."/>
            <person name="Hamaji T."/>
            <person name="Kawai-Toyooka H."/>
            <person name="Matsuzaki R."/>
            <person name="Takahashi F."/>
            <person name="Nishimura Y."/>
            <person name="Kawachi M."/>
            <person name="Noguchi H."/>
            <person name="Minakuchi Y."/>
            <person name="Umen J.G."/>
            <person name="Toyoda A."/>
            <person name="Nozaki H."/>
        </authorList>
    </citation>
    <scope>NUCLEOTIDE SEQUENCE</scope>
    <source>
        <strain evidence="3">NIES-3785</strain>
        <strain evidence="2">NIES-3786</strain>
    </source>
</reference>
<feature type="region of interest" description="Disordered" evidence="1">
    <location>
        <begin position="591"/>
        <end position="611"/>
    </location>
</feature>
<evidence type="ECO:0000313" key="5">
    <source>
        <dbReference type="Proteomes" id="UP000747110"/>
    </source>
</evidence>
<gene>
    <name evidence="2" type="ORF">Vretifemale_14164</name>
    <name evidence="3" type="ORF">Vretimale_13257</name>
</gene>